<dbReference type="Gene3D" id="3.20.20.190">
    <property type="entry name" value="Phosphatidylinositol (PI) phosphodiesterase"/>
    <property type="match status" value="1"/>
</dbReference>
<dbReference type="InterPro" id="IPR030395">
    <property type="entry name" value="GP_PDE_dom"/>
</dbReference>
<gene>
    <name evidence="2" type="ORF">DU428_12870</name>
</gene>
<dbReference type="GO" id="GO:0006629">
    <property type="term" value="P:lipid metabolic process"/>
    <property type="evidence" value="ECO:0007669"/>
    <property type="project" value="InterPro"/>
</dbReference>
<dbReference type="GO" id="GO:0008081">
    <property type="term" value="F:phosphoric diester hydrolase activity"/>
    <property type="evidence" value="ECO:0007669"/>
    <property type="project" value="InterPro"/>
</dbReference>
<keyword evidence="3" id="KW-1185">Reference proteome</keyword>
<dbReference type="Pfam" id="PF03009">
    <property type="entry name" value="GDPD"/>
    <property type="match status" value="1"/>
</dbReference>
<organism evidence="2 3">
    <name type="scientific">Oceanihabitans sediminis</name>
    <dbReference type="NCBI Taxonomy" id="1812012"/>
    <lineage>
        <taxon>Bacteria</taxon>
        <taxon>Pseudomonadati</taxon>
        <taxon>Bacteroidota</taxon>
        <taxon>Flavobacteriia</taxon>
        <taxon>Flavobacteriales</taxon>
        <taxon>Flavobacteriaceae</taxon>
        <taxon>Oceanihabitans</taxon>
    </lineage>
</organism>
<name>A0A368P232_9FLAO</name>
<dbReference type="SUPFAM" id="SSF51695">
    <property type="entry name" value="PLC-like phosphodiesterases"/>
    <property type="match status" value="1"/>
</dbReference>
<dbReference type="RefSeq" id="WP_113966698.1">
    <property type="nucleotide sequence ID" value="NZ_JAWVXR010000009.1"/>
</dbReference>
<evidence type="ECO:0000259" key="1">
    <source>
        <dbReference type="PROSITE" id="PS51704"/>
    </source>
</evidence>
<dbReference type="AlphaFoldDB" id="A0A368P232"/>
<dbReference type="PANTHER" id="PTHR46211">
    <property type="entry name" value="GLYCEROPHOSPHORYL DIESTER PHOSPHODIESTERASE"/>
    <property type="match status" value="1"/>
</dbReference>
<reference evidence="2 3" key="1">
    <citation type="submission" date="2018-07" db="EMBL/GenBank/DDBJ databases">
        <title>Oceanihabitans testaceum sp. nov., isolated from marine sediment.</title>
        <authorList>
            <person name="Li C.-M."/>
        </authorList>
    </citation>
    <scope>NUCLEOTIDE SEQUENCE [LARGE SCALE GENOMIC DNA]</scope>
    <source>
        <strain evidence="2 3">S9-10</strain>
    </source>
</reference>
<evidence type="ECO:0000313" key="3">
    <source>
        <dbReference type="Proteomes" id="UP000252249"/>
    </source>
</evidence>
<dbReference type="InterPro" id="IPR017946">
    <property type="entry name" value="PLC-like_Pdiesterase_TIM-brl"/>
</dbReference>
<evidence type="ECO:0000313" key="2">
    <source>
        <dbReference type="EMBL" id="RCU56466.1"/>
    </source>
</evidence>
<dbReference type="OrthoDB" id="384721at2"/>
<feature type="domain" description="GP-PDE" evidence="1">
    <location>
        <begin position="5"/>
        <end position="269"/>
    </location>
</feature>
<accession>A0A368P232</accession>
<dbReference type="PANTHER" id="PTHR46211:SF14">
    <property type="entry name" value="GLYCEROPHOSPHODIESTER PHOSPHODIESTERASE"/>
    <property type="match status" value="1"/>
</dbReference>
<comment type="caution">
    <text evidence="2">The sequence shown here is derived from an EMBL/GenBank/DDBJ whole genome shotgun (WGS) entry which is preliminary data.</text>
</comment>
<dbReference type="PROSITE" id="PS51704">
    <property type="entry name" value="GP_PDE"/>
    <property type="match status" value="1"/>
</dbReference>
<sequence>MSEKIDVQGHRGCRGLMPENTIPGFLKAIEIGVDTLELDIAISKDHKVIVTHEPFMSRKICLDPNGNEIPKEDDKKYNLYEMTYEEIKAFDCGTKIHKKFPKQKKLKAYKPSLDEVIEACDAVNKNIKYNIEIKAKRKFDGIYTPGPKVFVELVLQTLKKHSVLHRCNLQSFDIRVLEEIKIQEPKTRMAILINTDEKISKKLNKLSFKPEIIGPYYKLLDKETTRKFQKQGFKVIPWTVNIADEMREMIHCNVNGIITDFPDVLLEVLQKK</sequence>
<dbReference type="Proteomes" id="UP000252249">
    <property type="component" value="Unassembled WGS sequence"/>
</dbReference>
<dbReference type="EMBL" id="QPIG01000006">
    <property type="protein sequence ID" value="RCU56466.1"/>
    <property type="molecule type" value="Genomic_DNA"/>
</dbReference>
<proteinExistence type="predicted"/>
<protein>
    <submittedName>
        <fullName evidence="2">Glycerophosphodiester phosphodiesterase</fullName>
    </submittedName>
</protein>